<reference evidence="2 3" key="1">
    <citation type="submission" date="2017-05" db="EMBL/GenBank/DDBJ databases">
        <authorList>
            <person name="Varghese N."/>
            <person name="Submissions S."/>
        </authorList>
    </citation>
    <scope>NUCLEOTIDE SEQUENCE [LARGE SCALE GENOMIC DNA]</scope>
    <source>
        <strain evidence="2 3">DSM 26001</strain>
    </source>
</reference>
<dbReference type="RefSeq" id="WP_283441207.1">
    <property type="nucleotide sequence ID" value="NZ_FXUL01000002.1"/>
</dbReference>
<organism evidence="2 3">
    <name type="scientific">Noviherbaspirillum suwonense</name>
    <dbReference type="NCBI Taxonomy" id="1224511"/>
    <lineage>
        <taxon>Bacteria</taxon>
        <taxon>Pseudomonadati</taxon>
        <taxon>Pseudomonadota</taxon>
        <taxon>Betaproteobacteria</taxon>
        <taxon>Burkholderiales</taxon>
        <taxon>Oxalobacteraceae</taxon>
        <taxon>Noviherbaspirillum</taxon>
    </lineage>
</organism>
<evidence type="ECO:0000313" key="3">
    <source>
        <dbReference type="Proteomes" id="UP001158049"/>
    </source>
</evidence>
<keyword evidence="3" id="KW-1185">Reference proteome</keyword>
<evidence type="ECO:0000256" key="1">
    <source>
        <dbReference type="SAM" id="MobiDB-lite"/>
    </source>
</evidence>
<feature type="region of interest" description="Disordered" evidence="1">
    <location>
        <begin position="88"/>
        <end position="113"/>
    </location>
</feature>
<protein>
    <submittedName>
        <fullName evidence="2">Uncharacterized protein</fullName>
    </submittedName>
</protein>
<gene>
    <name evidence="2" type="ORF">SAMN06295970_102420</name>
</gene>
<evidence type="ECO:0000313" key="2">
    <source>
        <dbReference type="EMBL" id="SMP50230.1"/>
    </source>
</evidence>
<name>A0ABY1PWK3_9BURK</name>
<sequence length="113" mass="12450">MPLQMAFGITVRDVRAVLAKYSDKIVRTAEMSDEALAASIYYSFSEEEMDDIALAAMDAFLDDKPEVDGAHREIRKLLIRRGVLDVSRRAPASHATPRKSTVKTSDAISAAVH</sequence>
<accession>A0ABY1PWK3</accession>
<dbReference type="Proteomes" id="UP001158049">
    <property type="component" value="Unassembled WGS sequence"/>
</dbReference>
<dbReference type="EMBL" id="FXUL01000002">
    <property type="protein sequence ID" value="SMP50230.1"/>
    <property type="molecule type" value="Genomic_DNA"/>
</dbReference>
<comment type="caution">
    <text evidence="2">The sequence shown here is derived from an EMBL/GenBank/DDBJ whole genome shotgun (WGS) entry which is preliminary data.</text>
</comment>
<proteinExistence type="predicted"/>